<dbReference type="EMBL" id="JAHLFN010000059">
    <property type="protein sequence ID" value="MBU3842556.1"/>
    <property type="molecule type" value="Genomic_DNA"/>
</dbReference>
<dbReference type="Gene3D" id="1.10.510.10">
    <property type="entry name" value="Transferase(Phosphotransferase) domain 1"/>
    <property type="match status" value="1"/>
</dbReference>
<dbReference type="SUPFAM" id="SSF56112">
    <property type="entry name" value="Protein kinase-like (PK-like)"/>
    <property type="match status" value="1"/>
</dbReference>
<reference evidence="1" key="2">
    <citation type="submission" date="2021-04" db="EMBL/GenBank/DDBJ databases">
        <authorList>
            <person name="Gilroy R."/>
        </authorList>
    </citation>
    <scope>NUCLEOTIDE SEQUENCE</scope>
    <source>
        <strain evidence="1">A6-441</strain>
    </source>
</reference>
<evidence type="ECO:0000313" key="2">
    <source>
        <dbReference type="Proteomes" id="UP000724657"/>
    </source>
</evidence>
<dbReference type="InterPro" id="IPR011009">
    <property type="entry name" value="Kinase-like_dom_sf"/>
</dbReference>
<reference evidence="1" key="1">
    <citation type="journal article" date="2021" name="PeerJ">
        <title>Extensive microbial diversity within the chicken gut microbiome revealed by metagenomics and culture.</title>
        <authorList>
            <person name="Gilroy R."/>
            <person name="Ravi A."/>
            <person name="Getino M."/>
            <person name="Pursley I."/>
            <person name="Horton D.L."/>
            <person name="Alikhan N.F."/>
            <person name="Baker D."/>
            <person name="Gharbi K."/>
            <person name="Hall N."/>
            <person name="Watson M."/>
            <person name="Adriaenssens E.M."/>
            <person name="Foster-Nyarko E."/>
            <person name="Jarju S."/>
            <person name="Secka A."/>
            <person name="Antonio M."/>
            <person name="Oren A."/>
            <person name="Chaudhuri R.R."/>
            <person name="La Ragione R."/>
            <person name="Hildebrand F."/>
            <person name="Pallen M.J."/>
        </authorList>
    </citation>
    <scope>NUCLEOTIDE SEQUENCE</scope>
    <source>
        <strain evidence="1">A6-441</strain>
    </source>
</reference>
<gene>
    <name evidence="1" type="ORF">IAA47_06185</name>
</gene>
<evidence type="ECO:0008006" key="3">
    <source>
        <dbReference type="Google" id="ProtNLM"/>
    </source>
</evidence>
<proteinExistence type="predicted"/>
<sequence>MFKKNINDVRQSVIKFLNLTYPENNINESNLMLLNEGKFANATVFHYLDSNLNLTIKDFSGSPWIIRKTFGKLFINMEYNTLIKLSNNPSVAKDAKKLSPYTLAFNFIEGEALKTLPKNSIDKDFFLELEKNVRAMHRKDIVHLDLRNLGNILKGNDGYPYIIDFQSAISTKYLGKWLTQLLKISDLTGVYKCWNNRCTEPLNSKRNNILEEFNKIRKVWIFKGYPISRAIKKFKEFITQKKLG</sequence>
<protein>
    <recommendedName>
        <fullName evidence="3">Serine/threonine protein kinase</fullName>
    </recommendedName>
</protein>
<dbReference type="Proteomes" id="UP000724657">
    <property type="component" value="Unassembled WGS sequence"/>
</dbReference>
<evidence type="ECO:0000313" key="1">
    <source>
        <dbReference type="EMBL" id="MBU3842556.1"/>
    </source>
</evidence>
<comment type="caution">
    <text evidence="1">The sequence shown here is derived from an EMBL/GenBank/DDBJ whole genome shotgun (WGS) entry which is preliminary data.</text>
</comment>
<organism evidence="1 2">
    <name type="scientific">Candidatus Fusobacterium pullicola</name>
    <dbReference type="NCBI Taxonomy" id="2838601"/>
    <lineage>
        <taxon>Bacteria</taxon>
        <taxon>Fusobacteriati</taxon>
        <taxon>Fusobacteriota</taxon>
        <taxon>Fusobacteriia</taxon>
        <taxon>Fusobacteriales</taxon>
        <taxon>Fusobacteriaceae</taxon>
        <taxon>Fusobacterium</taxon>
    </lineage>
</organism>
<accession>A0A9E2KZQ8</accession>
<name>A0A9E2KZQ8_9FUSO</name>
<dbReference type="AlphaFoldDB" id="A0A9E2KZQ8"/>